<evidence type="ECO:0000256" key="1">
    <source>
        <dbReference type="SAM" id="Phobius"/>
    </source>
</evidence>
<dbReference type="EMBL" id="NIZT01000070">
    <property type="protein sequence ID" value="RBQ22301.1"/>
    <property type="molecule type" value="Genomic_DNA"/>
</dbReference>
<keyword evidence="3" id="KW-1185">Reference proteome</keyword>
<organism evidence="2 3">
    <name type="scientific">Candidatus Methanobinarius endosymbioticus</name>
    <dbReference type="NCBI Taxonomy" id="2006182"/>
    <lineage>
        <taxon>Archaea</taxon>
        <taxon>Methanobacteriati</taxon>
        <taxon>Methanobacteriota</taxon>
        <taxon>Methanomada group</taxon>
        <taxon>Methanobacteria</taxon>
        <taxon>Methanobacteriales</taxon>
        <taxon>Methanobacteriaceae</taxon>
        <taxon>Candidatus Methanobinarius</taxon>
    </lineage>
</organism>
<evidence type="ECO:0000313" key="2">
    <source>
        <dbReference type="EMBL" id="RBQ22301.1"/>
    </source>
</evidence>
<evidence type="ECO:0000313" key="3">
    <source>
        <dbReference type="Proteomes" id="UP000253099"/>
    </source>
</evidence>
<dbReference type="Pfam" id="PF13197">
    <property type="entry name" value="DUF4013"/>
    <property type="match status" value="1"/>
</dbReference>
<keyword evidence="1" id="KW-0472">Membrane</keyword>
<dbReference type="Proteomes" id="UP000253099">
    <property type="component" value="Unassembled WGS sequence"/>
</dbReference>
<proteinExistence type="predicted"/>
<feature type="transmembrane region" description="Helical" evidence="1">
    <location>
        <begin position="76"/>
        <end position="109"/>
    </location>
</feature>
<protein>
    <recommendedName>
        <fullName evidence="4">DUF4013 domain-containing protein</fullName>
    </recommendedName>
</protein>
<keyword evidence="1" id="KW-0812">Transmembrane</keyword>
<comment type="caution">
    <text evidence="2">The sequence shown here is derived from an EMBL/GenBank/DDBJ whole genome shotgun (WGS) entry which is preliminary data.</text>
</comment>
<feature type="transmembrane region" description="Helical" evidence="1">
    <location>
        <begin position="12"/>
        <end position="43"/>
    </location>
</feature>
<gene>
    <name evidence="2" type="ORF">ALNOE001_20310</name>
</gene>
<accession>A0A366M7T5</accession>
<reference evidence="2 3" key="1">
    <citation type="submission" date="2018-06" db="EMBL/GenBank/DDBJ databases">
        <title>Genomic insight into two independent archaeal endosymbiosis events.</title>
        <authorList>
            <person name="Lind A.E."/>
            <person name="Lewis W.H."/>
            <person name="Spang A."/>
            <person name="Guy L."/>
            <person name="Embley M.T."/>
            <person name="Ettema T.J.G."/>
        </authorList>
    </citation>
    <scope>NUCLEOTIDE SEQUENCE [LARGE SCALE GENOMIC DNA]</scope>
    <source>
        <strain evidence="2">NOE</strain>
    </source>
</reference>
<sequence>MRIALGTIMTQAFITQVIISFFVVFLIALILFILFTLIATITIARFVEKGNMGAAFDFSEIFNTINKIGWENYIVWYAVLFIILMVIDFIMMLINIIPIVGIIITLLIFYPYMTLLSARATWGLIYNEKNQMNYIKTLKIDYI</sequence>
<dbReference type="AlphaFoldDB" id="A0A366M7T5"/>
<keyword evidence="1" id="KW-1133">Transmembrane helix</keyword>
<evidence type="ECO:0008006" key="4">
    <source>
        <dbReference type="Google" id="ProtNLM"/>
    </source>
</evidence>
<dbReference type="InterPro" id="IPR025098">
    <property type="entry name" value="DUF4013"/>
</dbReference>
<name>A0A366M7T5_9EURY</name>